<keyword evidence="1" id="KW-1133">Transmembrane helix</keyword>
<feature type="transmembrane region" description="Helical" evidence="1">
    <location>
        <begin position="7"/>
        <end position="24"/>
    </location>
</feature>
<accession>A0A2S6HQA0</accession>
<keyword evidence="3" id="KW-1185">Reference proteome</keyword>
<feature type="transmembrane region" description="Helical" evidence="1">
    <location>
        <begin position="142"/>
        <end position="158"/>
    </location>
</feature>
<proteinExistence type="predicted"/>
<reference evidence="2 3" key="1">
    <citation type="submission" date="2018-02" db="EMBL/GenBank/DDBJ databases">
        <title>Genomic Encyclopedia of Archaeal and Bacterial Type Strains, Phase II (KMG-II): from individual species to whole genera.</title>
        <authorList>
            <person name="Goeker M."/>
        </authorList>
    </citation>
    <scope>NUCLEOTIDE SEQUENCE [LARGE SCALE GENOMIC DNA]</scope>
    <source>
        <strain evidence="2 3">DSM 3808</strain>
    </source>
</reference>
<evidence type="ECO:0000256" key="1">
    <source>
        <dbReference type="SAM" id="Phobius"/>
    </source>
</evidence>
<feature type="transmembrane region" description="Helical" evidence="1">
    <location>
        <begin position="235"/>
        <end position="253"/>
    </location>
</feature>
<organism evidence="2 3">
    <name type="scientific">Lacrimispora xylanisolvens</name>
    <dbReference type="NCBI Taxonomy" id="384636"/>
    <lineage>
        <taxon>Bacteria</taxon>
        <taxon>Bacillati</taxon>
        <taxon>Bacillota</taxon>
        <taxon>Clostridia</taxon>
        <taxon>Lachnospirales</taxon>
        <taxon>Lachnospiraceae</taxon>
        <taxon>Lacrimispora</taxon>
    </lineage>
</organism>
<dbReference type="EMBL" id="PTJA01000009">
    <property type="protein sequence ID" value="PPK79666.1"/>
    <property type="molecule type" value="Genomic_DNA"/>
</dbReference>
<dbReference type="Proteomes" id="UP000237749">
    <property type="component" value="Unassembled WGS sequence"/>
</dbReference>
<sequence>MPLRKLITFTLTIPSIAIGVLAMYQNHVPFAIWGQNIGCLILMSVISYLLITHKSNIAGNRYNQLLLPAAICALVLPFANQGMEGVHRWISIGAVKLNVAMIVLPMILLELYQVLKIRGLTYAGVSAFIILLVLFFQPDASQLTGFAIPVMIMLSLNTRSKKIRFLITGVSVLFIVLSWIRLDHLPPVNYVERILGMVADMGWIWFVSGVISLAILPAPFLLLPPKNAVSVSRYIGCYYIVILLSTLFGNFPVPLMGYGISPIVGYYLSLTWYFNLINTP</sequence>
<dbReference type="AlphaFoldDB" id="A0A2S6HQA0"/>
<comment type="caution">
    <text evidence="2">The sequence shown here is derived from an EMBL/GenBank/DDBJ whole genome shotgun (WGS) entry which is preliminary data.</text>
</comment>
<evidence type="ECO:0008006" key="4">
    <source>
        <dbReference type="Google" id="ProtNLM"/>
    </source>
</evidence>
<evidence type="ECO:0000313" key="2">
    <source>
        <dbReference type="EMBL" id="PPK79666.1"/>
    </source>
</evidence>
<evidence type="ECO:0000313" key="3">
    <source>
        <dbReference type="Proteomes" id="UP000237749"/>
    </source>
</evidence>
<dbReference type="RefSeq" id="WP_104438081.1">
    <property type="nucleotide sequence ID" value="NZ_PTJA01000009.1"/>
</dbReference>
<protein>
    <recommendedName>
        <fullName evidence="4">Cell cycle protein</fullName>
    </recommendedName>
</protein>
<feature type="transmembrane region" description="Helical" evidence="1">
    <location>
        <begin position="202"/>
        <end position="223"/>
    </location>
</feature>
<feature type="transmembrane region" description="Helical" evidence="1">
    <location>
        <begin position="119"/>
        <end position="136"/>
    </location>
</feature>
<feature type="transmembrane region" description="Helical" evidence="1">
    <location>
        <begin position="259"/>
        <end position="277"/>
    </location>
</feature>
<gene>
    <name evidence="2" type="ORF">BXY41_109145</name>
</gene>
<keyword evidence="1" id="KW-0472">Membrane</keyword>
<feature type="transmembrane region" description="Helical" evidence="1">
    <location>
        <begin position="63"/>
        <end position="83"/>
    </location>
</feature>
<keyword evidence="1" id="KW-0812">Transmembrane</keyword>
<feature type="transmembrane region" description="Helical" evidence="1">
    <location>
        <begin position="165"/>
        <end position="182"/>
    </location>
</feature>
<feature type="transmembrane region" description="Helical" evidence="1">
    <location>
        <begin position="89"/>
        <end position="112"/>
    </location>
</feature>
<name>A0A2S6HQA0_9FIRM</name>
<feature type="transmembrane region" description="Helical" evidence="1">
    <location>
        <begin position="30"/>
        <end position="51"/>
    </location>
</feature>
<dbReference type="OrthoDB" id="5520726at2"/>